<dbReference type="STRING" id="1227465.C463_08209"/>
<dbReference type="SUPFAM" id="SSF52540">
    <property type="entry name" value="P-loop containing nucleoside triphosphate hydrolases"/>
    <property type="match status" value="1"/>
</dbReference>
<dbReference type="PROSITE" id="PS51217">
    <property type="entry name" value="UVRD_HELICASE_CTER"/>
    <property type="match status" value="1"/>
</dbReference>
<dbReference type="InterPro" id="IPR011604">
    <property type="entry name" value="PDDEXK-like_dom_sf"/>
</dbReference>
<organism evidence="19 20">
    <name type="scientific">Halorubrum californiense DSM 19288</name>
    <dbReference type="NCBI Taxonomy" id="1227465"/>
    <lineage>
        <taxon>Archaea</taxon>
        <taxon>Methanobacteriati</taxon>
        <taxon>Methanobacteriota</taxon>
        <taxon>Stenosarchaea group</taxon>
        <taxon>Halobacteria</taxon>
        <taxon>Halobacteriales</taxon>
        <taxon>Haloferacaceae</taxon>
        <taxon>Halorubrum</taxon>
    </lineage>
</organism>
<keyword evidence="3 15" id="KW-0547">Nucleotide-binding</keyword>
<dbReference type="PANTHER" id="PTHR11070:SF2">
    <property type="entry name" value="ATP-DEPENDENT DNA HELICASE SRS2"/>
    <property type="match status" value="1"/>
</dbReference>
<keyword evidence="6 15" id="KW-0347">Helicase</keyword>
<evidence type="ECO:0000256" key="8">
    <source>
        <dbReference type="ARBA" id="ARBA00022840"/>
    </source>
</evidence>
<dbReference type="EMBL" id="AOJK01000038">
    <property type="protein sequence ID" value="ELZ44550.1"/>
    <property type="molecule type" value="Genomic_DNA"/>
</dbReference>
<evidence type="ECO:0000256" key="10">
    <source>
        <dbReference type="ARBA" id="ARBA00023204"/>
    </source>
</evidence>
<dbReference type="InterPro" id="IPR000212">
    <property type="entry name" value="DNA_helicase_UvrD/REP"/>
</dbReference>
<evidence type="ECO:0000256" key="12">
    <source>
        <dbReference type="ARBA" id="ARBA00034617"/>
    </source>
</evidence>
<evidence type="ECO:0000256" key="13">
    <source>
        <dbReference type="ARBA" id="ARBA00034808"/>
    </source>
</evidence>
<dbReference type="Pfam" id="PF00580">
    <property type="entry name" value="UvrD-helicase"/>
    <property type="match status" value="1"/>
</dbReference>
<evidence type="ECO:0000313" key="20">
    <source>
        <dbReference type="Proteomes" id="UP000011586"/>
    </source>
</evidence>
<protein>
    <recommendedName>
        <fullName evidence="13">DNA 3'-5' helicase</fullName>
        <ecNumber evidence="13">5.6.2.4</ecNumber>
    </recommendedName>
</protein>
<evidence type="ECO:0000256" key="1">
    <source>
        <dbReference type="ARBA" id="ARBA00009922"/>
    </source>
</evidence>
<comment type="catalytic activity">
    <reaction evidence="14">
        <text>ATP + H2O = ADP + phosphate + H(+)</text>
        <dbReference type="Rhea" id="RHEA:13065"/>
        <dbReference type="ChEBI" id="CHEBI:15377"/>
        <dbReference type="ChEBI" id="CHEBI:15378"/>
        <dbReference type="ChEBI" id="CHEBI:30616"/>
        <dbReference type="ChEBI" id="CHEBI:43474"/>
        <dbReference type="ChEBI" id="CHEBI:456216"/>
        <dbReference type="EC" id="5.6.2.4"/>
    </reaction>
</comment>
<sequence>MSDPTPNDAQRELIDSTEGSYLVDAGPGTGKTFAVTRRYGRIVDRPDVEPDDVLLATFTRSAATEMRERIVDHSAYGPRELADAPIRTFHSHCHELLQEHGYAAPTHLGLDERITGSTRILEDELIEAERFREFFAGFRDDHPEHADFYRALSAPGELLDLIEELASKGIFPSTDGWYRDGESHLDGDFEAFRERFDAANQPRNDGRKQSKLREDLSGFGRDKAYRPDAPTESALRGGRGTKRLDEDVARQVFYEDRSALNSFVHDAYVEYLRFALRRNYLSFSFLQLFAFVLLCEDERAREAAEFEYVMVDEFQDTSEVQFKLALLLSGTENLCVVGDWKQSIYSFQYADVDNILEFEDRLERFAADLNADADRVPFDAADPTRIELRENYRSTESVIDLSERAIVTPASSGDTVETDPADVVGLSSNAAFDNTVVEGVRHEDEHEAVLSKVQAIVGNDDYAVEGEDGEPRPPEYGDIAVFTRTRDYGRELLDVGAEYDFPLAYDGGVELFRTDPAKLLLAWLRILESDADRGWAVVFERIGYAFDEIDRFLETGSYPTEPAAFRDELRELESVGAVARRVLDRYGFTGDVADVLLHSVQSVHDSTTATRGELIRFMERGVETGSTVDVRASAGDDAVTVQTIHTAKGLEYPIVVMANMNEGRFPPRAGGSSVIQYRDPVGLRQRKIYSAERPHPHVYDNWRHDVIRRCLPRAYDEERRLLYVAVTRAESHVVFAAGEDPNTFLEELPVAVEAIEPAVEPLDRDAPAEAELPFAVTAPNGPIGHSPHSLMDETVFEETGERPEAGPEAEPETRGMDFGSRVHDFAEAYALGDDVTPSNDHERRVVELLDGLSGELHVEEPVTLPLDVDGRRVTVSGIADLVHVTGDRVEVIDYKTDATRAVGVPEAAQRLLPRPRRVVRRKVGRDEPVLHERRVA</sequence>
<dbReference type="EC" id="5.6.2.4" evidence="13"/>
<evidence type="ECO:0000256" key="2">
    <source>
        <dbReference type="ARBA" id="ARBA00022722"/>
    </source>
</evidence>
<dbReference type="Gene3D" id="3.40.50.300">
    <property type="entry name" value="P-loop containing nucleotide triphosphate hydrolases"/>
    <property type="match status" value="4"/>
</dbReference>
<keyword evidence="2" id="KW-0540">Nuclease</keyword>
<dbReference type="GO" id="GO:0003677">
    <property type="term" value="F:DNA binding"/>
    <property type="evidence" value="ECO:0007669"/>
    <property type="project" value="UniProtKB-KW"/>
</dbReference>
<evidence type="ECO:0000256" key="9">
    <source>
        <dbReference type="ARBA" id="ARBA00023125"/>
    </source>
</evidence>
<proteinExistence type="inferred from homology"/>
<dbReference type="InterPro" id="IPR014016">
    <property type="entry name" value="UvrD-like_ATP-bd"/>
</dbReference>
<evidence type="ECO:0000256" key="5">
    <source>
        <dbReference type="ARBA" id="ARBA00022801"/>
    </source>
</evidence>
<dbReference type="GO" id="GO:0004527">
    <property type="term" value="F:exonuclease activity"/>
    <property type="evidence" value="ECO:0007669"/>
    <property type="project" value="UniProtKB-KW"/>
</dbReference>
<gene>
    <name evidence="19" type="ORF">C463_08209</name>
</gene>
<keyword evidence="20" id="KW-1185">Reference proteome</keyword>
<evidence type="ECO:0000256" key="16">
    <source>
        <dbReference type="SAM" id="MobiDB-lite"/>
    </source>
</evidence>
<dbReference type="InterPro" id="IPR027417">
    <property type="entry name" value="P-loop_NTPase"/>
</dbReference>
<dbReference type="Proteomes" id="UP000011586">
    <property type="component" value="Unassembled WGS sequence"/>
</dbReference>
<feature type="region of interest" description="Disordered" evidence="16">
    <location>
        <begin position="219"/>
        <end position="240"/>
    </location>
</feature>
<evidence type="ECO:0000259" key="18">
    <source>
        <dbReference type="PROSITE" id="PS51217"/>
    </source>
</evidence>
<dbReference type="GO" id="GO:0000725">
    <property type="term" value="P:recombinational repair"/>
    <property type="evidence" value="ECO:0007669"/>
    <property type="project" value="TreeGrafter"/>
</dbReference>
<comment type="caution">
    <text evidence="19">The sequence shown here is derived from an EMBL/GenBank/DDBJ whole genome shotgun (WGS) entry which is preliminary data.</text>
</comment>
<evidence type="ECO:0000256" key="3">
    <source>
        <dbReference type="ARBA" id="ARBA00022741"/>
    </source>
</evidence>
<feature type="domain" description="UvrD-like helicase C-terminal" evidence="18">
    <location>
        <begin position="404"/>
        <end position="649"/>
    </location>
</feature>
<dbReference type="AlphaFoldDB" id="M0E9X9"/>
<dbReference type="PROSITE" id="PS51198">
    <property type="entry name" value="UVRD_HELICASE_ATP_BIND"/>
    <property type="match status" value="1"/>
</dbReference>
<evidence type="ECO:0000256" key="11">
    <source>
        <dbReference type="ARBA" id="ARBA00023235"/>
    </source>
</evidence>
<dbReference type="Gene3D" id="1.10.486.10">
    <property type="entry name" value="PCRA, domain 4"/>
    <property type="match status" value="1"/>
</dbReference>
<dbReference type="PANTHER" id="PTHR11070">
    <property type="entry name" value="UVRD / RECB / PCRA DNA HELICASE FAMILY MEMBER"/>
    <property type="match status" value="1"/>
</dbReference>
<feature type="binding site" evidence="15">
    <location>
        <begin position="25"/>
        <end position="32"/>
    </location>
    <ligand>
        <name>ATP</name>
        <dbReference type="ChEBI" id="CHEBI:30616"/>
    </ligand>
</feature>
<comment type="catalytic activity">
    <reaction evidence="12">
        <text>Couples ATP hydrolysis with the unwinding of duplex DNA by translocating in the 3'-5' direction.</text>
        <dbReference type="EC" id="5.6.2.4"/>
    </reaction>
</comment>
<keyword evidence="8 15" id="KW-0067">ATP-binding</keyword>
<dbReference type="Pfam" id="PF13361">
    <property type="entry name" value="UvrD_C"/>
    <property type="match status" value="2"/>
</dbReference>
<comment type="similarity">
    <text evidence="1">Belongs to the helicase family. UvrD subfamily.</text>
</comment>
<keyword evidence="4" id="KW-0227">DNA damage</keyword>
<evidence type="ECO:0000256" key="7">
    <source>
        <dbReference type="ARBA" id="ARBA00022839"/>
    </source>
</evidence>
<dbReference type="GO" id="GO:0043138">
    <property type="term" value="F:3'-5' DNA helicase activity"/>
    <property type="evidence" value="ECO:0007669"/>
    <property type="project" value="UniProtKB-EC"/>
</dbReference>
<evidence type="ECO:0000256" key="4">
    <source>
        <dbReference type="ARBA" id="ARBA00022763"/>
    </source>
</evidence>
<dbReference type="CDD" id="cd17932">
    <property type="entry name" value="DEXQc_UvrD"/>
    <property type="match status" value="1"/>
</dbReference>
<keyword evidence="11" id="KW-0413">Isomerase</keyword>
<keyword evidence="9" id="KW-0238">DNA-binding</keyword>
<feature type="domain" description="UvrD-like helicase ATP-binding" evidence="17">
    <location>
        <begin position="4"/>
        <end position="395"/>
    </location>
</feature>
<evidence type="ECO:0000256" key="14">
    <source>
        <dbReference type="ARBA" id="ARBA00048988"/>
    </source>
</evidence>
<dbReference type="Gene3D" id="1.10.10.160">
    <property type="match status" value="1"/>
</dbReference>
<evidence type="ECO:0000259" key="17">
    <source>
        <dbReference type="PROSITE" id="PS51198"/>
    </source>
</evidence>
<keyword evidence="5 15" id="KW-0378">Hydrolase</keyword>
<keyword evidence="10" id="KW-0234">DNA repair</keyword>
<reference evidence="19 20" key="1">
    <citation type="journal article" date="2014" name="PLoS Genet.">
        <title>Phylogenetically driven sequencing of extremely halophilic archaea reveals strategies for static and dynamic osmo-response.</title>
        <authorList>
            <person name="Becker E.A."/>
            <person name="Seitzer P.M."/>
            <person name="Tritt A."/>
            <person name="Larsen D."/>
            <person name="Krusor M."/>
            <person name="Yao A.I."/>
            <person name="Wu D."/>
            <person name="Madern D."/>
            <person name="Eisen J.A."/>
            <person name="Darling A.E."/>
            <person name="Facciotti M.T."/>
        </authorList>
    </citation>
    <scope>NUCLEOTIDE SEQUENCE [LARGE SCALE GENOMIC DNA]</scope>
    <source>
        <strain evidence="19 20">DSM 19288</strain>
    </source>
</reference>
<dbReference type="InterPro" id="IPR014017">
    <property type="entry name" value="DNA_helicase_UvrD-like_C"/>
</dbReference>
<dbReference type="Gene3D" id="3.90.320.10">
    <property type="match status" value="1"/>
</dbReference>
<evidence type="ECO:0000256" key="15">
    <source>
        <dbReference type="PROSITE-ProRule" id="PRU00560"/>
    </source>
</evidence>
<evidence type="ECO:0000313" key="19">
    <source>
        <dbReference type="EMBL" id="ELZ44550.1"/>
    </source>
</evidence>
<dbReference type="InterPro" id="IPR013986">
    <property type="entry name" value="DExx_box_DNA_helicase_dom_sf"/>
</dbReference>
<evidence type="ECO:0000256" key="6">
    <source>
        <dbReference type="ARBA" id="ARBA00022806"/>
    </source>
</evidence>
<accession>M0E9X9</accession>
<keyword evidence="7" id="KW-0269">Exonuclease</keyword>
<name>M0E9X9_9EURY</name>
<dbReference type="PATRIC" id="fig|1227465.4.peg.1615"/>
<dbReference type="GO" id="GO:0005524">
    <property type="term" value="F:ATP binding"/>
    <property type="evidence" value="ECO:0007669"/>
    <property type="project" value="UniProtKB-UniRule"/>
</dbReference>